<dbReference type="Proteomes" id="UP001275436">
    <property type="component" value="Unassembled WGS sequence"/>
</dbReference>
<comment type="caution">
    <text evidence="1">The sequence shown here is derived from an EMBL/GenBank/DDBJ whole genome shotgun (WGS) entry which is preliminary data.</text>
</comment>
<evidence type="ECO:0000313" key="2">
    <source>
        <dbReference type="Proteomes" id="UP001275436"/>
    </source>
</evidence>
<keyword evidence="2" id="KW-1185">Reference proteome</keyword>
<sequence length="93" mass="11240">MVELNKEEMQEFINLKQYLIDSTSSEEIKYYSEQIHLLLDKAESGSERISKFTNEQRELYMKYLKRLQDADNIEDIQLYEEKILKLINKTDKN</sequence>
<dbReference type="RefSeq" id="WP_317958598.1">
    <property type="nucleotide sequence ID" value="NZ_BSKO01000002.1"/>
</dbReference>
<dbReference type="EMBL" id="BSKO01000002">
    <property type="protein sequence ID" value="GLO68358.1"/>
    <property type="molecule type" value="Genomic_DNA"/>
</dbReference>
<accession>A0ABQ5TNG9</accession>
<organism evidence="1 2">
    <name type="scientific">Oceanobacillus kimchii</name>
    <dbReference type="NCBI Taxonomy" id="746691"/>
    <lineage>
        <taxon>Bacteria</taxon>
        <taxon>Bacillati</taxon>
        <taxon>Bacillota</taxon>
        <taxon>Bacilli</taxon>
        <taxon>Bacillales</taxon>
        <taxon>Bacillaceae</taxon>
        <taxon>Oceanobacillus</taxon>
    </lineage>
</organism>
<name>A0ABQ5TNG9_9BACI</name>
<protein>
    <submittedName>
        <fullName evidence="1">Uncharacterized protein</fullName>
    </submittedName>
</protein>
<proteinExistence type="predicted"/>
<evidence type="ECO:0000313" key="1">
    <source>
        <dbReference type="EMBL" id="GLO68358.1"/>
    </source>
</evidence>
<gene>
    <name evidence="1" type="ORF">MACH08_41420</name>
</gene>
<reference evidence="1 2" key="1">
    <citation type="submission" date="2023-02" db="EMBL/GenBank/DDBJ databases">
        <title>Oceanobacillus kimchii IFOP_LL358 isolated form Alexandrium catenella lab strain.</title>
        <authorList>
            <person name="Gajardo G."/>
            <person name="Ueki S."/>
            <person name="Maruyama F."/>
        </authorList>
    </citation>
    <scope>NUCLEOTIDE SEQUENCE [LARGE SCALE GENOMIC DNA]</scope>
    <source>
        <strain evidence="1 2">IFOP_LL358</strain>
    </source>
</reference>